<dbReference type="Proteomes" id="UP000076842">
    <property type="component" value="Unassembled WGS sequence"/>
</dbReference>
<feature type="compositionally biased region" description="Basic residues" evidence="1">
    <location>
        <begin position="22"/>
        <end position="31"/>
    </location>
</feature>
<evidence type="ECO:0000313" key="3">
    <source>
        <dbReference type="Proteomes" id="UP000076842"/>
    </source>
</evidence>
<organism evidence="2 3">
    <name type="scientific">Calocera cornea HHB12733</name>
    <dbReference type="NCBI Taxonomy" id="1353952"/>
    <lineage>
        <taxon>Eukaryota</taxon>
        <taxon>Fungi</taxon>
        <taxon>Dikarya</taxon>
        <taxon>Basidiomycota</taxon>
        <taxon>Agaricomycotina</taxon>
        <taxon>Dacrymycetes</taxon>
        <taxon>Dacrymycetales</taxon>
        <taxon>Dacrymycetaceae</taxon>
        <taxon>Calocera</taxon>
    </lineage>
</organism>
<protein>
    <submittedName>
        <fullName evidence="2">Uncharacterized protein</fullName>
    </submittedName>
</protein>
<name>A0A165DUI7_9BASI</name>
<dbReference type="AlphaFoldDB" id="A0A165DUI7"/>
<evidence type="ECO:0000313" key="2">
    <source>
        <dbReference type="EMBL" id="KZT53572.1"/>
    </source>
</evidence>
<dbReference type="InParanoid" id="A0A165DUI7"/>
<gene>
    <name evidence="2" type="ORF">CALCODRAFT_48979</name>
</gene>
<dbReference type="EMBL" id="KV424034">
    <property type="protein sequence ID" value="KZT53572.1"/>
    <property type="molecule type" value="Genomic_DNA"/>
</dbReference>
<evidence type="ECO:0000256" key="1">
    <source>
        <dbReference type="SAM" id="MobiDB-lite"/>
    </source>
</evidence>
<proteinExistence type="predicted"/>
<keyword evidence="3" id="KW-1185">Reference proteome</keyword>
<feature type="region of interest" description="Disordered" evidence="1">
    <location>
        <begin position="1"/>
        <end position="44"/>
    </location>
</feature>
<sequence length="204" mass="22722">MAASRPITRNTGTREPAAPPPRRPHMTRRHTTQPQYRYRSLRGENPSMGSKIRAVAYLGRGVIVTTGGGRRPALRLLSWARCAPDVRLSAARGSALVCRMPRLDVCRPHWSCRPPHAPNVSTPLCPELGVPRGVASFVGKSHEWVDGLRCRSGMGRRTGDPMTMRIHISGRWAQISLPLRLVPVVFVLYHLRILCQDGSLREDV</sequence>
<reference evidence="2 3" key="1">
    <citation type="journal article" date="2016" name="Mol. Biol. Evol.">
        <title>Comparative Genomics of Early-Diverging Mushroom-Forming Fungi Provides Insights into the Origins of Lignocellulose Decay Capabilities.</title>
        <authorList>
            <person name="Nagy L.G."/>
            <person name="Riley R."/>
            <person name="Tritt A."/>
            <person name="Adam C."/>
            <person name="Daum C."/>
            <person name="Floudas D."/>
            <person name="Sun H."/>
            <person name="Yadav J.S."/>
            <person name="Pangilinan J."/>
            <person name="Larsson K.H."/>
            <person name="Matsuura K."/>
            <person name="Barry K."/>
            <person name="Labutti K."/>
            <person name="Kuo R."/>
            <person name="Ohm R.A."/>
            <person name="Bhattacharya S.S."/>
            <person name="Shirouzu T."/>
            <person name="Yoshinaga Y."/>
            <person name="Martin F.M."/>
            <person name="Grigoriev I.V."/>
            <person name="Hibbett D.S."/>
        </authorList>
    </citation>
    <scope>NUCLEOTIDE SEQUENCE [LARGE SCALE GENOMIC DNA]</scope>
    <source>
        <strain evidence="2 3">HHB12733</strain>
    </source>
</reference>
<accession>A0A165DUI7</accession>